<dbReference type="STRING" id="166423.A0A0N0U5J3"/>
<proteinExistence type="predicted"/>
<dbReference type="OrthoDB" id="8197607at2759"/>
<keyword evidence="3" id="KW-1185">Reference proteome</keyword>
<organism evidence="2 3">
    <name type="scientific">Melipona quadrifasciata</name>
    <dbReference type="NCBI Taxonomy" id="166423"/>
    <lineage>
        <taxon>Eukaryota</taxon>
        <taxon>Metazoa</taxon>
        <taxon>Ecdysozoa</taxon>
        <taxon>Arthropoda</taxon>
        <taxon>Hexapoda</taxon>
        <taxon>Insecta</taxon>
        <taxon>Pterygota</taxon>
        <taxon>Neoptera</taxon>
        <taxon>Endopterygota</taxon>
        <taxon>Hymenoptera</taxon>
        <taxon>Apocrita</taxon>
        <taxon>Aculeata</taxon>
        <taxon>Apoidea</taxon>
        <taxon>Anthophila</taxon>
        <taxon>Apidae</taxon>
        <taxon>Melipona</taxon>
    </lineage>
</organism>
<dbReference type="EMBL" id="KQ435791">
    <property type="protein sequence ID" value="KOX74352.1"/>
    <property type="molecule type" value="Genomic_DNA"/>
</dbReference>
<sequence>MKIHENCTRSYSLILKPPKSRHPLQNLNFSSSSENSPATTTKIKRRVSFAEKKHVKEFCNSLEQGTVWNNTYEENDLSNLKIPCSSNQKECEIESIFKKNIFDNHENDAQSDYNKVIEENINITENIVQENKSISLTNLQLENTNHISKSITPYEDCNKKLNKKMSMLSDHNDLNIKSIKDTCVDLTKVVCNNICSDVNYIKDTITEAVPENISMELTQIILPSVNTQNMSMELTVPLLSVINDNINDVKMTICENDRTKNFHNKSMCTLQSNSNYCVSCSDNDNKTTFFNDVPMDITKTVCKCECNIAKQDEKTKFIKLSQCEYNIAKQDEKTKLLNTSMEITSVVPANTRTKIHREDTTNLNRTDNNIKKLKIDPFYETLANLSRTRLYSSESVEFDFTDVTTSPKIRASEHQNKLQTTIQNTPYTQSNSTSIFDSCNSHISSNKTITFHNNSTFTNILSLDVRNNSGKARVTDCETNINEHKAIVRTQSQTEINSDTDSIKIRQSVLSDNIQNRDLADFTTYKENNFSKGVENDVLDKCSLIKVQSSVNVTSSMVLHESVQQDIFVSDLRKNNIVNSKINKDKDKHAQTIISHPRRTYTIQSLDSNHTFIISNKGNTNVSQINDNNFDINNQGNNVLNSEKCLQKNESYNEECPINKSDIIFNENTEILESIKTPTFYCLDDLSDTDQSINVNCNQEINCFSKNKNDKHENASNLNYYQANVLDENVRKSCTFLIKCASSNSKFDQVQADEIQKLELLENIQDLCLNNSNFENQNIQCLSNVRAICENTLKVNDNGKSVDINRMEINKESYTNEKLEQSLKTHICIEGNVVIELNLFSSLMNELKDYTKSDEIIWEIYHENIEKNMFIAGFISCSLLVVIFIRDLCDVTNNEFIKEIKLISRLADDADILINIVHRIILEKLDVKKLLDLYKNREDILLMLDFISKEVKLAMDFMFELKCLNDLNLMEITRDRITFISQTRTGNIILEITVDIKPFDKIESRNISIHCLMGSVREEDVKKLIMNIKRDHKFLRKYINDVKDYIHLVEESVT</sequence>
<protein>
    <submittedName>
        <fullName evidence="2">Uncharacterized protein</fullName>
    </submittedName>
</protein>
<dbReference type="CDD" id="cd21853">
    <property type="entry name" value="KNL1_NTD"/>
    <property type="match status" value="1"/>
</dbReference>
<evidence type="ECO:0000256" key="1">
    <source>
        <dbReference type="SAM" id="MobiDB-lite"/>
    </source>
</evidence>
<dbReference type="Proteomes" id="UP000053105">
    <property type="component" value="Unassembled WGS sequence"/>
</dbReference>
<gene>
    <name evidence="2" type="ORF">WN51_00255</name>
</gene>
<dbReference type="AlphaFoldDB" id="A0A0N0U5J3"/>
<name>A0A0N0U5J3_9HYME</name>
<evidence type="ECO:0000313" key="3">
    <source>
        <dbReference type="Proteomes" id="UP000053105"/>
    </source>
</evidence>
<accession>A0A0N0U5J3</accession>
<feature type="compositionally biased region" description="Polar residues" evidence="1">
    <location>
        <begin position="23"/>
        <end position="41"/>
    </location>
</feature>
<feature type="region of interest" description="Disordered" evidence="1">
    <location>
        <begin position="22"/>
        <end position="41"/>
    </location>
</feature>
<evidence type="ECO:0000313" key="2">
    <source>
        <dbReference type="EMBL" id="KOX74352.1"/>
    </source>
</evidence>
<reference evidence="2 3" key="1">
    <citation type="submission" date="2015-07" db="EMBL/GenBank/DDBJ databases">
        <title>The genome of Melipona quadrifasciata.</title>
        <authorList>
            <person name="Pan H."/>
            <person name="Kapheim K."/>
        </authorList>
    </citation>
    <scope>NUCLEOTIDE SEQUENCE [LARGE SCALE GENOMIC DNA]</scope>
    <source>
        <strain evidence="2">0111107301</strain>
        <tissue evidence="2">Whole body</tissue>
    </source>
</reference>